<evidence type="ECO:0000313" key="4">
    <source>
        <dbReference type="Proteomes" id="UP000002484"/>
    </source>
</evidence>
<dbReference type="HOGENOM" id="CLU_087620_0_1_11"/>
<feature type="region of interest" description="Disordered" evidence="1">
    <location>
        <begin position="1"/>
        <end position="33"/>
    </location>
</feature>
<dbReference type="RefSeq" id="WP_013427619.1">
    <property type="nucleotide sequence ID" value="NC_014666.1"/>
</dbReference>
<keyword evidence="2" id="KW-0812">Transmembrane</keyword>
<evidence type="ECO:0000256" key="2">
    <source>
        <dbReference type="SAM" id="Phobius"/>
    </source>
</evidence>
<keyword evidence="2" id="KW-1133">Transmembrane helix</keyword>
<dbReference type="Pfam" id="PF19853">
    <property type="entry name" value="DUF6328"/>
    <property type="match status" value="1"/>
</dbReference>
<name>E3J8H3_PSEI1</name>
<evidence type="ECO:0000313" key="3">
    <source>
        <dbReference type="EMBL" id="ADP84507.1"/>
    </source>
</evidence>
<feature type="transmembrane region" description="Helical" evidence="2">
    <location>
        <begin position="143"/>
        <end position="164"/>
    </location>
</feature>
<feature type="transmembrane region" description="Helical" evidence="2">
    <location>
        <begin position="117"/>
        <end position="137"/>
    </location>
</feature>
<reference evidence="3 4" key="1">
    <citation type="submission" date="2010-10" db="EMBL/GenBank/DDBJ databases">
        <title>Complete sequence of Frankia sp. EuI1c.</title>
        <authorList>
            <consortium name="US DOE Joint Genome Institute"/>
            <person name="Lucas S."/>
            <person name="Copeland A."/>
            <person name="Lapidus A."/>
            <person name="Cheng J.-F."/>
            <person name="Bruce D."/>
            <person name="Goodwin L."/>
            <person name="Pitluck S."/>
            <person name="Chertkov O."/>
            <person name="Detter J.C."/>
            <person name="Han C."/>
            <person name="Tapia R."/>
            <person name="Land M."/>
            <person name="Hauser L."/>
            <person name="Jeffries C."/>
            <person name="Kyrpides N."/>
            <person name="Ivanova N."/>
            <person name="Mikhailova N."/>
            <person name="Beauchemin N."/>
            <person name="Sen A."/>
            <person name="Sur S.A."/>
            <person name="Gtari M."/>
            <person name="Wall L."/>
            <person name="Tisa L."/>
            <person name="Woyke T."/>
        </authorList>
    </citation>
    <scope>NUCLEOTIDE SEQUENCE [LARGE SCALE GENOMIC DNA]</scope>
    <source>
        <strain evidence="4">DSM 45817 / CECT 9037 / EuI1c</strain>
    </source>
</reference>
<dbReference type="KEGG" id="fri:FraEuI1c_6531"/>
<dbReference type="STRING" id="298654.FraEuI1c_6531"/>
<dbReference type="Proteomes" id="UP000002484">
    <property type="component" value="Chromosome"/>
</dbReference>
<gene>
    <name evidence="3" type="ordered locus">FraEuI1c_6531</name>
</gene>
<feature type="transmembrane region" description="Helical" evidence="2">
    <location>
        <begin position="76"/>
        <end position="97"/>
    </location>
</feature>
<dbReference type="eggNOG" id="ENOG5032CKR">
    <property type="taxonomic scope" value="Bacteria"/>
</dbReference>
<accession>E3J8H3</accession>
<dbReference type="AlphaFoldDB" id="E3J8H3"/>
<evidence type="ECO:0000256" key="1">
    <source>
        <dbReference type="SAM" id="MobiDB-lite"/>
    </source>
</evidence>
<evidence type="ECO:0008006" key="5">
    <source>
        <dbReference type="Google" id="ProtNLM"/>
    </source>
</evidence>
<keyword evidence="2" id="KW-0472">Membrane</keyword>
<feature type="compositionally biased region" description="Basic and acidic residues" evidence="1">
    <location>
        <begin position="10"/>
        <end position="32"/>
    </location>
</feature>
<protein>
    <recommendedName>
        <fullName evidence="5">Sodium:proton antiporter</fullName>
    </recommendedName>
</protein>
<proteinExistence type="predicted"/>
<dbReference type="InParanoid" id="E3J8H3"/>
<dbReference type="InterPro" id="IPR046291">
    <property type="entry name" value="DUF6328"/>
</dbReference>
<sequence length="182" mass="19288">MTGADEAASGDDRTPPDGGSGRERGESPEARRNRNWGEILQELRVVQTGVQLITAFLLALPFQSRFATLTRSQQSLYLAVVSLSILATGLLVTPVGLHRAMFRKKEKETLVIVANRLAQAGLAVFAVAVAGVAALIFDVTQGRTAGAVAGGVTLLLLGTLWAGVPAMIRSTQAEAEEQPRPR</sequence>
<keyword evidence="4" id="KW-1185">Reference proteome</keyword>
<dbReference type="EMBL" id="CP002299">
    <property type="protein sequence ID" value="ADP84507.1"/>
    <property type="molecule type" value="Genomic_DNA"/>
</dbReference>
<dbReference type="OrthoDB" id="3625784at2"/>
<organism evidence="3 4">
    <name type="scientific">Pseudofrankia inefficax (strain DSM 45817 / CECT 9037 / DDB 130130 / EuI1c)</name>
    <name type="common">Frankia inefficax</name>
    <dbReference type="NCBI Taxonomy" id="298654"/>
    <lineage>
        <taxon>Bacteria</taxon>
        <taxon>Bacillati</taxon>
        <taxon>Actinomycetota</taxon>
        <taxon>Actinomycetes</taxon>
        <taxon>Frankiales</taxon>
        <taxon>Frankiaceae</taxon>
        <taxon>Pseudofrankia</taxon>
    </lineage>
</organism>